<protein>
    <submittedName>
        <fullName evidence="2">Uncharacterized protein</fullName>
    </submittedName>
</protein>
<dbReference type="AlphaFoldDB" id="A0AAN8B1U9"/>
<evidence type="ECO:0000313" key="3">
    <source>
        <dbReference type="Proteomes" id="UP001335648"/>
    </source>
</evidence>
<evidence type="ECO:0000313" key="2">
    <source>
        <dbReference type="EMBL" id="KAK5876850.1"/>
    </source>
</evidence>
<sequence>MGLGGESSKKHGDAQRGLGAYPSDTLRRQQVFHTERQKENTPPMENSLSHRWRNIPPLPITEAQRPFGQTHPTDFRFVPLPFSLKAQDHREALCPPLQRDAFRRTHDFIQLISKAITFNQTKRGRNMTTLAL</sequence>
<proteinExistence type="predicted"/>
<dbReference type="EMBL" id="JAULUE010002067">
    <property type="protein sequence ID" value="KAK5876850.1"/>
    <property type="molecule type" value="Genomic_DNA"/>
</dbReference>
<feature type="region of interest" description="Disordered" evidence="1">
    <location>
        <begin position="1"/>
        <end position="52"/>
    </location>
</feature>
<accession>A0AAN8B1U9</accession>
<keyword evidence="3" id="KW-1185">Reference proteome</keyword>
<evidence type="ECO:0000256" key="1">
    <source>
        <dbReference type="SAM" id="MobiDB-lite"/>
    </source>
</evidence>
<comment type="caution">
    <text evidence="2">The sequence shown here is derived from an EMBL/GenBank/DDBJ whole genome shotgun (WGS) entry which is preliminary data.</text>
</comment>
<dbReference type="Proteomes" id="UP001335648">
    <property type="component" value="Unassembled WGS sequence"/>
</dbReference>
<name>A0AAN8B1U9_9TELE</name>
<reference evidence="2 3" key="1">
    <citation type="journal article" date="2023" name="Mol. Biol. Evol.">
        <title>Genomics of Secondarily Temperate Adaptation in the Only Non-Antarctic Icefish.</title>
        <authorList>
            <person name="Rivera-Colon A.G."/>
            <person name="Rayamajhi N."/>
            <person name="Minhas B.F."/>
            <person name="Madrigal G."/>
            <person name="Bilyk K.T."/>
            <person name="Yoon V."/>
            <person name="Hune M."/>
            <person name="Gregory S."/>
            <person name="Cheng C.H.C."/>
            <person name="Catchen J.M."/>
        </authorList>
    </citation>
    <scope>NUCLEOTIDE SEQUENCE [LARGE SCALE GENOMIC DNA]</scope>
    <source>
        <strain evidence="2">JC2023a</strain>
    </source>
</reference>
<organism evidence="2 3">
    <name type="scientific">Champsocephalus esox</name>
    <name type="common">pike icefish</name>
    <dbReference type="NCBI Taxonomy" id="159716"/>
    <lineage>
        <taxon>Eukaryota</taxon>
        <taxon>Metazoa</taxon>
        <taxon>Chordata</taxon>
        <taxon>Craniata</taxon>
        <taxon>Vertebrata</taxon>
        <taxon>Euteleostomi</taxon>
        <taxon>Actinopterygii</taxon>
        <taxon>Neopterygii</taxon>
        <taxon>Teleostei</taxon>
        <taxon>Neoteleostei</taxon>
        <taxon>Acanthomorphata</taxon>
        <taxon>Eupercaria</taxon>
        <taxon>Perciformes</taxon>
        <taxon>Notothenioidei</taxon>
        <taxon>Channichthyidae</taxon>
        <taxon>Champsocephalus</taxon>
    </lineage>
</organism>
<gene>
    <name evidence="2" type="ORF">CesoFtcFv8_026161</name>
</gene>